<evidence type="ECO:0000313" key="1">
    <source>
        <dbReference type="EMBL" id="RDB36539.1"/>
    </source>
</evidence>
<dbReference type="Proteomes" id="UP000253934">
    <property type="component" value="Unassembled WGS sequence"/>
</dbReference>
<keyword evidence="2" id="KW-1185">Reference proteome</keyword>
<dbReference type="EMBL" id="QOVW01000059">
    <property type="protein sequence ID" value="RDB36539.1"/>
    <property type="molecule type" value="Genomic_DNA"/>
</dbReference>
<dbReference type="AlphaFoldDB" id="A0A369KPE1"/>
<organism evidence="1 2">
    <name type="scientific">Spirobacillus cienkowskii</name>
    <dbReference type="NCBI Taxonomy" id="495820"/>
    <lineage>
        <taxon>Bacteria</taxon>
        <taxon>Pseudomonadati</taxon>
        <taxon>Bdellovibrionota</taxon>
        <taxon>Oligoflexia</taxon>
        <taxon>Silvanigrellales</taxon>
        <taxon>Spirobacillus</taxon>
    </lineage>
</organism>
<gene>
    <name evidence="1" type="ORF">DCC88_04485</name>
</gene>
<protein>
    <submittedName>
        <fullName evidence="1">Uncharacterized protein</fullName>
    </submittedName>
</protein>
<accession>A0A369KPE1</accession>
<comment type="caution">
    <text evidence="1">The sequence shown here is derived from an EMBL/GenBank/DDBJ whole genome shotgun (WGS) entry which is preliminary data.</text>
</comment>
<name>A0A369KPE1_9BACT</name>
<sequence>MTQNHVVLMQIKDIKDKFASSYNENGINDVLLCRSKLPDINVNPYDRSEIESISLQFEVYYHDNFQPTIDNWRRNCPVIPLFKVAEIAVNSDTKTNKVTPKYVRILEVHNVIVKVADTCSDTSTNMASLQFYGTHKGSDAKYSKCADLTYSNGTLTDEILINLTNNKLINAWDGEREKFPDIIK</sequence>
<reference evidence="1" key="1">
    <citation type="submission" date="2018-04" db="EMBL/GenBank/DDBJ databases">
        <title>Draft genome sequence of the Candidatus Spirobacillus cienkowskii, a pathogen of freshwater Daphnia species, reconstructed from hemolymph metagenomic reads.</title>
        <authorList>
            <person name="Bresciani L."/>
            <person name="Lemos L.N."/>
            <person name="Wale N."/>
            <person name="Lin J.Y."/>
            <person name="Fernandes G.R."/>
            <person name="Duffy M.A."/>
            <person name="Rodrigues J.M."/>
        </authorList>
    </citation>
    <scope>NUCLEOTIDE SEQUENCE [LARGE SCALE GENOMIC DNA]</scope>
    <source>
        <strain evidence="1">Binning01</strain>
    </source>
</reference>
<evidence type="ECO:0000313" key="2">
    <source>
        <dbReference type="Proteomes" id="UP000253934"/>
    </source>
</evidence>
<proteinExistence type="predicted"/>